<dbReference type="PANTHER" id="PTHR22930:SF268">
    <property type="entry name" value="NUCLEASE HARBI1"/>
    <property type="match status" value="1"/>
</dbReference>
<dbReference type="InterPro" id="IPR045249">
    <property type="entry name" value="HARBI1-like"/>
</dbReference>
<protein>
    <submittedName>
        <fullName evidence="1">Uncharacterized protein</fullName>
    </submittedName>
</protein>
<dbReference type="AlphaFoldDB" id="A0AAP0NHC0"/>
<dbReference type="Proteomes" id="UP001415857">
    <property type="component" value="Unassembled WGS sequence"/>
</dbReference>
<proteinExistence type="predicted"/>
<keyword evidence="2" id="KW-1185">Reference proteome</keyword>
<sequence length="251" mass="28551">MKNRAMKCYLRCSGETVSRYFNRVMYAIISMHDDFIKQPGRETPREIWENLRFWPYFKDCVGSVDGTHIPFKKRFAIIREEPMFSWTTQADVVVACRIIHNHIRRVMPNDLLLDDVERELEAQVQIPTAEPVGENLSRTQDENAHDNRQFIYAETYDFTVGPVNGNIASFAAAFPIRSYDGLKIQGGCSSLLLARQHHNGNATKPEHKCTVFWFCGVGCCLAHILEIGVRGAFGEWTRAADAFRANSGGSK</sequence>
<name>A0AAP0NHC0_LIQFO</name>
<reference evidence="1 2" key="1">
    <citation type="journal article" date="2024" name="Plant J.">
        <title>Genome sequences and population genomics reveal climatic adaptation and genomic divergence between two closely related sweetgum species.</title>
        <authorList>
            <person name="Xu W.Q."/>
            <person name="Ren C.Q."/>
            <person name="Zhang X.Y."/>
            <person name="Comes H.P."/>
            <person name="Liu X.H."/>
            <person name="Li Y.G."/>
            <person name="Kettle C.J."/>
            <person name="Jalonen R."/>
            <person name="Gaisberger H."/>
            <person name="Ma Y.Z."/>
            <person name="Qiu Y.X."/>
        </authorList>
    </citation>
    <scope>NUCLEOTIDE SEQUENCE [LARGE SCALE GENOMIC DNA]</scope>
    <source>
        <strain evidence="1">Hangzhou</strain>
    </source>
</reference>
<dbReference type="EMBL" id="JBBPBK010000013">
    <property type="protein sequence ID" value="KAK9272186.1"/>
    <property type="molecule type" value="Genomic_DNA"/>
</dbReference>
<gene>
    <name evidence="1" type="ORF">L1049_002557</name>
</gene>
<organism evidence="1 2">
    <name type="scientific">Liquidambar formosana</name>
    <name type="common">Formosan gum</name>
    <dbReference type="NCBI Taxonomy" id="63359"/>
    <lineage>
        <taxon>Eukaryota</taxon>
        <taxon>Viridiplantae</taxon>
        <taxon>Streptophyta</taxon>
        <taxon>Embryophyta</taxon>
        <taxon>Tracheophyta</taxon>
        <taxon>Spermatophyta</taxon>
        <taxon>Magnoliopsida</taxon>
        <taxon>eudicotyledons</taxon>
        <taxon>Gunneridae</taxon>
        <taxon>Pentapetalae</taxon>
        <taxon>Saxifragales</taxon>
        <taxon>Altingiaceae</taxon>
        <taxon>Liquidambar</taxon>
    </lineage>
</organism>
<evidence type="ECO:0000313" key="2">
    <source>
        <dbReference type="Proteomes" id="UP001415857"/>
    </source>
</evidence>
<dbReference type="PANTHER" id="PTHR22930">
    <property type="match status" value="1"/>
</dbReference>
<accession>A0AAP0NHC0</accession>
<evidence type="ECO:0000313" key="1">
    <source>
        <dbReference type="EMBL" id="KAK9272186.1"/>
    </source>
</evidence>
<comment type="caution">
    <text evidence="1">The sequence shown here is derived from an EMBL/GenBank/DDBJ whole genome shotgun (WGS) entry which is preliminary data.</text>
</comment>